<sequence>MSIYACYQIFVLGKYEEMWGKSISLSVSLGLTGLGAIIIMVGFGIGVALFKTKITTLYTLLSSIVFSTMILVVGFVAERYLHTTDLRQVALFIFTLLGSFLFAGILRIVVGQEVDKEKCKTG</sequence>
<reference evidence="3" key="1">
    <citation type="journal article" date="2013" name="Stand. Genomic Sci.">
        <title>Complete genome sequence of Desulfocapsa sulfexigens, a marine deltaproteobacterium specialized in disproportionating inorganic sulfur compounds.</title>
        <authorList>
            <person name="Finster K.W."/>
            <person name="Kjeldsen K.U."/>
            <person name="Kube M."/>
            <person name="Reinhardt R."/>
            <person name="Mussmann M."/>
            <person name="Amann R."/>
            <person name="Schreiber L."/>
        </authorList>
    </citation>
    <scope>NUCLEOTIDE SEQUENCE [LARGE SCALE GENOMIC DNA]</scope>
    <source>
        <strain evidence="3">DSM 10523 / SB164P1</strain>
    </source>
</reference>
<keyword evidence="3" id="KW-1185">Reference proteome</keyword>
<accession>M1PSD0</accession>
<dbReference type="Proteomes" id="UP000011721">
    <property type="component" value="Chromosome"/>
</dbReference>
<evidence type="ECO:0000313" key="2">
    <source>
        <dbReference type="EMBL" id="AGF79261.1"/>
    </source>
</evidence>
<dbReference type="RefSeq" id="WP_015404947.1">
    <property type="nucleotide sequence ID" value="NC_020304.1"/>
</dbReference>
<evidence type="ECO:0000313" key="3">
    <source>
        <dbReference type="Proteomes" id="UP000011721"/>
    </source>
</evidence>
<protein>
    <submittedName>
        <fullName evidence="2">Uncharacterized protein</fullName>
    </submittedName>
</protein>
<dbReference type="STRING" id="1167006.UWK_02725"/>
<proteinExistence type="predicted"/>
<dbReference type="AlphaFoldDB" id="M1PSD0"/>
<keyword evidence="1" id="KW-1133">Transmembrane helix</keyword>
<evidence type="ECO:0000256" key="1">
    <source>
        <dbReference type="SAM" id="Phobius"/>
    </source>
</evidence>
<gene>
    <name evidence="2" type="ordered locus">UWK_02725</name>
</gene>
<feature type="transmembrane region" description="Helical" evidence="1">
    <location>
        <begin position="89"/>
        <end position="110"/>
    </location>
</feature>
<organism evidence="2 3">
    <name type="scientific">Desulfocapsa sulfexigens (strain DSM 10523 / SB164P1)</name>
    <dbReference type="NCBI Taxonomy" id="1167006"/>
    <lineage>
        <taxon>Bacteria</taxon>
        <taxon>Pseudomonadati</taxon>
        <taxon>Thermodesulfobacteriota</taxon>
        <taxon>Desulfobulbia</taxon>
        <taxon>Desulfobulbales</taxon>
        <taxon>Desulfocapsaceae</taxon>
        <taxon>Desulfocapsa</taxon>
    </lineage>
</organism>
<dbReference type="HOGENOM" id="CLU_2023025_0_0_7"/>
<dbReference type="KEGG" id="dsf:UWK_02725"/>
<name>M1PSD0_DESSD</name>
<keyword evidence="1" id="KW-0812">Transmembrane</keyword>
<dbReference type="EMBL" id="CP003985">
    <property type="protein sequence ID" value="AGF79261.1"/>
    <property type="molecule type" value="Genomic_DNA"/>
</dbReference>
<feature type="transmembrane region" description="Helical" evidence="1">
    <location>
        <begin position="57"/>
        <end position="77"/>
    </location>
</feature>
<keyword evidence="1" id="KW-0472">Membrane</keyword>
<feature type="transmembrane region" description="Helical" evidence="1">
    <location>
        <begin position="23"/>
        <end position="50"/>
    </location>
</feature>